<accession>A0A7S1X552</accession>
<protein>
    <submittedName>
        <fullName evidence="2">Uncharacterized protein</fullName>
    </submittedName>
</protein>
<name>A0A7S1X552_9CHLO</name>
<dbReference type="EMBL" id="HBGG01021420">
    <property type="protein sequence ID" value="CAD9208909.1"/>
    <property type="molecule type" value="Transcribed_RNA"/>
</dbReference>
<organism evidence="2">
    <name type="scientific">Tetraselmis chuii</name>
    <dbReference type="NCBI Taxonomy" id="63592"/>
    <lineage>
        <taxon>Eukaryota</taxon>
        <taxon>Viridiplantae</taxon>
        <taxon>Chlorophyta</taxon>
        <taxon>core chlorophytes</taxon>
        <taxon>Chlorodendrophyceae</taxon>
        <taxon>Chlorodendrales</taxon>
        <taxon>Chlorodendraceae</taxon>
        <taxon>Tetraselmis</taxon>
    </lineage>
</organism>
<proteinExistence type="predicted"/>
<evidence type="ECO:0000313" key="2">
    <source>
        <dbReference type="EMBL" id="CAD9208909.1"/>
    </source>
</evidence>
<feature type="compositionally biased region" description="Basic and acidic residues" evidence="1">
    <location>
        <begin position="133"/>
        <end position="142"/>
    </location>
</feature>
<feature type="region of interest" description="Disordered" evidence="1">
    <location>
        <begin position="127"/>
        <end position="179"/>
    </location>
</feature>
<feature type="compositionally biased region" description="Polar residues" evidence="1">
    <location>
        <begin position="143"/>
        <end position="160"/>
    </location>
</feature>
<reference evidence="2" key="1">
    <citation type="submission" date="2021-01" db="EMBL/GenBank/DDBJ databases">
        <authorList>
            <person name="Corre E."/>
            <person name="Pelletier E."/>
            <person name="Niang G."/>
            <person name="Scheremetjew M."/>
            <person name="Finn R."/>
            <person name="Kale V."/>
            <person name="Holt S."/>
            <person name="Cochrane G."/>
            <person name="Meng A."/>
            <person name="Brown T."/>
            <person name="Cohen L."/>
        </authorList>
    </citation>
    <scope>NUCLEOTIDE SEQUENCE</scope>
    <source>
        <strain evidence="2">PLY429</strain>
    </source>
</reference>
<sequence>MSYFGRGMDANLYWYDTQRTAVLRECYGKELAQRGHGVDRGPNLDEIPAAELQRMYPMPHRAQPNWSSRQDMDLVNRSLVNHRNGIMKQNYGKPDVTPKVGDLGVHPRSTRRLQALEEIRYSGLMEMAPSSSLKEKSTERLSSEASNSKSKTPTEGSAASTKVIPDEWKTVSSLHVPPT</sequence>
<gene>
    <name evidence="2" type="ORF">TCHU04912_LOCUS11147</name>
</gene>
<dbReference type="AlphaFoldDB" id="A0A7S1X552"/>
<evidence type="ECO:0000256" key="1">
    <source>
        <dbReference type="SAM" id="MobiDB-lite"/>
    </source>
</evidence>